<dbReference type="CDD" id="cd00293">
    <property type="entry name" value="USP-like"/>
    <property type="match status" value="1"/>
</dbReference>
<evidence type="ECO:0000313" key="2">
    <source>
        <dbReference type="EMBL" id="RNF33995.1"/>
    </source>
</evidence>
<evidence type="ECO:0000313" key="3">
    <source>
        <dbReference type="Proteomes" id="UP000238137"/>
    </source>
</evidence>
<organism evidence="2 3">
    <name type="scientific">Paracoccus methylarcula</name>
    <dbReference type="NCBI Taxonomy" id="72022"/>
    <lineage>
        <taxon>Bacteria</taxon>
        <taxon>Pseudomonadati</taxon>
        <taxon>Pseudomonadota</taxon>
        <taxon>Alphaproteobacteria</taxon>
        <taxon>Rhodobacterales</taxon>
        <taxon>Paracoccaceae</taxon>
        <taxon>Paracoccus</taxon>
    </lineage>
</organism>
<dbReference type="EMBL" id="PXNQ02000008">
    <property type="protein sequence ID" value="RNF33995.1"/>
    <property type="molecule type" value="Genomic_DNA"/>
</dbReference>
<dbReference type="Pfam" id="PF00582">
    <property type="entry name" value="Usp"/>
    <property type="match status" value="1"/>
</dbReference>
<sequence length="160" mass="17281">MIDSSQVHSKYRTPFSHILCWVDGTEESCRSAERATRLARSLNAQLSFLVLGKRLGRSEGFNAYARIEGVSTPMPPVINTAVSACVDQAMRFAAELGLESAACLTRSANPVAAICGVARAEGADLIVLGRRHLKFGKPHFNTSMLDRLSNRCALTVLSDG</sequence>
<dbReference type="OrthoDB" id="7856234at2"/>
<keyword evidence="3" id="KW-1185">Reference proteome</keyword>
<protein>
    <submittedName>
        <fullName evidence="2">Universal stress protein</fullName>
    </submittedName>
</protein>
<dbReference type="Gene3D" id="3.40.50.620">
    <property type="entry name" value="HUPs"/>
    <property type="match status" value="1"/>
</dbReference>
<feature type="domain" description="UspA" evidence="1">
    <location>
        <begin position="15"/>
        <end position="157"/>
    </location>
</feature>
<accession>A0A3R7NX23</accession>
<comment type="caution">
    <text evidence="2">The sequence shown here is derived from an EMBL/GenBank/DDBJ whole genome shotgun (WGS) entry which is preliminary data.</text>
</comment>
<proteinExistence type="predicted"/>
<evidence type="ECO:0000259" key="1">
    <source>
        <dbReference type="Pfam" id="PF00582"/>
    </source>
</evidence>
<name>A0A3R7NX23_9RHOB</name>
<dbReference type="Proteomes" id="UP000238137">
    <property type="component" value="Unassembled WGS sequence"/>
</dbReference>
<dbReference type="SUPFAM" id="SSF52402">
    <property type="entry name" value="Adenine nucleotide alpha hydrolases-like"/>
    <property type="match status" value="1"/>
</dbReference>
<dbReference type="RefSeq" id="WP_106691962.1">
    <property type="nucleotide sequence ID" value="NZ_PXNQ02000008.1"/>
</dbReference>
<gene>
    <name evidence="2" type="ORF">A7A09_013915</name>
</gene>
<dbReference type="InterPro" id="IPR014729">
    <property type="entry name" value="Rossmann-like_a/b/a_fold"/>
</dbReference>
<reference evidence="2" key="1">
    <citation type="submission" date="2018-05" db="EMBL/GenBank/DDBJ databases">
        <title>Reclassification of Methylarcula marina and Methylarcula terricola as Paracoccus methylarcula sp.nov., comb.nov. and Paracoccus terricola comb.nov.</title>
        <authorList>
            <person name="Shmareva M.N."/>
            <person name="Doronina N.V."/>
            <person name="Vasilenko O.V."/>
            <person name="Tarlachkov S.V."/>
            <person name="Trotsenko Y.A."/>
        </authorList>
    </citation>
    <scope>NUCLEOTIDE SEQUENCE [LARGE SCALE GENOMIC DNA]</scope>
    <source>
        <strain evidence="2">VKM B-2159</strain>
    </source>
</reference>
<dbReference type="AlphaFoldDB" id="A0A3R7NX23"/>
<dbReference type="InterPro" id="IPR006016">
    <property type="entry name" value="UspA"/>
</dbReference>